<keyword evidence="1" id="KW-0732">Signal</keyword>
<dbReference type="Proteomes" id="UP000275663">
    <property type="component" value="Chromosome"/>
</dbReference>
<feature type="signal peptide" evidence="1">
    <location>
        <begin position="1"/>
        <end position="22"/>
    </location>
</feature>
<dbReference type="InterPro" id="IPR021409">
    <property type="entry name" value="DUF3047"/>
</dbReference>
<dbReference type="EMBL" id="CP034464">
    <property type="protein sequence ID" value="AZP11831.1"/>
    <property type="molecule type" value="Genomic_DNA"/>
</dbReference>
<name>A0A3S9HI91_9BURK</name>
<accession>A0A3S9HI91</accession>
<evidence type="ECO:0000313" key="3">
    <source>
        <dbReference type="Proteomes" id="UP000275663"/>
    </source>
</evidence>
<evidence type="ECO:0000256" key="1">
    <source>
        <dbReference type="SAM" id="SignalP"/>
    </source>
</evidence>
<organism evidence="2 3">
    <name type="scientific">Undibacterium parvum</name>
    <dbReference type="NCBI Taxonomy" id="401471"/>
    <lineage>
        <taxon>Bacteria</taxon>
        <taxon>Pseudomonadati</taxon>
        <taxon>Pseudomonadota</taxon>
        <taxon>Betaproteobacteria</taxon>
        <taxon>Burkholderiales</taxon>
        <taxon>Oxalobacteraceae</taxon>
        <taxon>Undibacterium</taxon>
    </lineage>
</organism>
<keyword evidence="3" id="KW-1185">Reference proteome</keyword>
<dbReference type="Pfam" id="PF11249">
    <property type="entry name" value="DUF3047"/>
    <property type="match status" value="1"/>
</dbReference>
<dbReference type="KEGG" id="upv:EJN92_07360"/>
<reference evidence="2 3" key="1">
    <citation type="journal article" date="2011" name="Int. J. Syst. Evol. Microbiol.">
        <title>Description of Undibacterium oligocarboniphilum sp. nov., isolated from purified water, and Undibacterium pigrum strain CCUG 49012 as the type strain of Undibacterium parvum sp. nov., and emended descriptions of the genus Undibacterium and the species Undibacterium pigrum.</title>
        <authorList>
            <person name="Eder W."/>
            <person name="Wanner G."/>
            <person name="Ludwig W."/>
            <person name="Busse H.J."/>
            <person name="Ziemke-Kageler F."/>
            <person name="Lang E."/>
        </authorList>
    </citation>
    <scope>NUCLEOTIDE SEQUENCE [LARGE SCALE GENOMIC DNA]</scope>
    <source>
        <strain evidence="2 3">DSM 23061</strain>
    </source>
</reference>
<dbReference type="OrthoDB" id="9775969at2"/>
<dbReference type="AlphaFoldDB" id="A0A3S9HI91"/>
<feature type="chain" id="PRO_5019238901" evidence="1">
    <location>
        <begin position="23"/>
        <end position="246"/>
    </location>
</feature>
<proteinExistence type="predicted"/>
<gene>
    <name evidence="2" type="ORF">EJN92_07360</name>
</gene>
<protein>
    <submittedName>
        <fullName evidence="2">DUF3047 domain-containing protein</fullName>
    </submittedName>
</protein>
<evidence type="ECO:0000313" key="2">
    <source>
        <dbReference type="EMBL" id="AZP11831.1"/>
    </source>
</evidence>
<sequence>MMKTSPFFLTILLSTISSWGVAADTLPACQTQTLQLAFAQHPDEWAHVPLSKFKNDTQYKLVQEAGRKVLRAEADDSASLYALKLKTPSTEFSSLQWRWKTDALIPGADNRDQKREDSPLRVMLSFDGDLASLPETEQFRIKMSKVIAGVELPFATLMYIWSEQHALESIIPSAHTSQLKMLVVASGKHGLGTWQAMQRDIAEDYRRAFGSAPGRLIGVSVMTDTDNTGKKAVGWYADLSLSCANK</sequence>